<evidence type="ECO:0000259" key="2">
    <source>
        <dbReference type="Pfam" id="PF09851"/>
    </source>
</evidence>
<keyword evidence="1" id="KW-0472">Membrane</keyword>
<comment type="caution">
    <text evidence="3">The sequence shown here is derived from an EMBL/GenBank/DDBJ whole genome shotgun (WGS) entry which is preliminary data.</text>
</comment>
<keyword evidence="1" id="KW-1133">Transmembrane helix</keyword>
<dbReference type="Proteomes" id="UP000236434">
    <property type="component" value="Unassembled WGS sequence"/>
</dbReference>
<evidence type="ECO:0000256" key="1">
    <source>
        <dbReference type="SAM" id="Phobius"/>
    </source>
</evidence>
<sequence length="80" mass="9288">MMGFGLGMMWGGFSLIFLIIIIIAVIYFINNKNDDNSSSYHNNNNDFPHQVDRAEEIAKERYARGEISKEEFDQIIKDLK</sequence>
<dbReference type="Pfam" id="PF09851">
    <property type="entry name" value="SHOCT"/>
    <property type="match status" value="1"/>
</dbReference>
<reference evidence="3 4" key="1">
    <citation type="submission" date="2013-12" db="EMBL/GenBank/DDBJ databases">
        <title>Comparative genomics of Petrotoga isolates.</title>
        <authorList>
            <person name="Nesbo C.L."/>
            <person name="Charchuk R."/>
            <person name="Chow K."/>
        </authorList>
    </citation>
    <scope>NUCLEOTIDE SEQUENCE [LARGE SCALE GENOMIC DNA]</scope>
    <source>
        <strain evidence="3 4">DSM 13574</strain>
    </source>
</reference>
<dbReference type="RefSeq" id="WP_103066877.1">
    <property type="nucleotide sequence ID" value="NZ_AZRL01000012.1"/>
</dbReference>
<gene>
    <name evidence="3" type="ORF">X929_04755</name>
</gene>
<name>A0A2K1P0T5_9BACT</name>
<dbReference type="InterPro" id="IPR018649">
    <property type="entry name" value="SHOCT"/>
</dbReference>
<evidence type="ECO:0000313" key="3">
    <source>
        <dbReference type="EMBL" id="PNR96405.1"/>
    </source>
</evidence>
<feature type="domain" description="SHOCT" evidence="2">
    <location>
        <begin position="54"/>
        <end position="79"/>
    </location>
</feature>
<evidence type="ECO:0000313" key="4">
    <source>
        <dbReference type="Proteomes" id="UP000236434"/>
    </source>
</evidence>
<protein>
    <recommendedName>
        <fullName evidence="2">SHOCT domain-containing protein</fullName>
    </recommendedName>
</protein>
<proteinExistence type="predicted"/>
<organism evidence="3 4">
    <name type="scientific">Petrotoga olearia DSM 13574</name>
    <dbReference type="NCBI Taxonomy" id="1122955"/>
    <lineage>
        <taxon>Bacteria</taxon>
        <taxon>Thermotogati</taxon>
        <taxon>Thermotogota</taxon>
        <taxon>Thermotogae</taxon>
        <taxon>Petrotogales</taxon>
        <taxon>Petrotogaceae</taxon>
        <taxon>Petrotoga</taxon>
    </lineage>
</organism>
<dbReference type="InterPro" id="IPR033788">
    <property type="entry name" value="VbhA-like"/>
</dbReference>
<dbReference type="EMBL" id="AZRL01000012">
    <property type="protein sequence ID" value="PNR96405.1"/>
    <property type="molecule type" value="Genomic_DNA"/>
</dbReference>
<dbReference type="CDD" id="cd11586">
    <property type="entry name" value="VbhA_like"/>
    <property type="match status" value="1"/>
</dbReference>
<feature type="transmembrane region" description="Helical" evidence="1">
    <location>
        <begin position="6"/>
        <end position="29"/>
    </location>
</feature>
<dbReference type="OrthoDB" id="5461404at2"/>
<dbReference type="AlphaFoldDB" id="A0A2K1P0T5"/>
<accession>A0A2K1P0T5</accession>
<keyword evidence="1" id="KW-0812">Transmembrane</keyword>